<organism evidence="4 5">
    <name type="scientific">Thermolongibacillus altinsuensis</name>
    <dbReference type="NCBI Taxonomy" id="575256"/>
    <lineage>
        <taxon>Bacteria</taxon>
        <taxon>Bacillati</taxon>
        <taxon>Bacillota</taxon>
        <taxon>Bacilli</taxon>
        <taxon>Bacillales</taxon>
        <taxon>Anoxybacillaceae</taxon>
        <taxon>Thermolongibacillus</taxon>
    </lineage>
</organism>
<dbReference type="GO" id="GO:0016020">
    <property type="term" value="C:membrane"/>
    <property type="evidence" value="ECO:0007669"/>
    <property type="project" value="InterPro"/>
</dbReference>
<dbReference type="SUPFAM" id="SSF46458">
    <property type="entry name" value="Globin-like"/>
    <property type="match status" value="1"/>
</dbReference>
<dbReference type="PANTHER" id="PTHR32089:SF112">
    <property type="entry name" value="LYSOZYME-LIKE PROTEIN-RELATED"/>
    <property type="match status" value="1"/>
</dbReference>
<feature type="domain" description="Methyl-accepting transducer" evidence="3">
    <location>
        <begin position="203"/>
        <end position="453"/>
    </location>
</feature>
<dbReference type="InterPro" id="IPR009050">
    <property type="entry name" value="Globin-like_sf"/>
</dbReference>
<accession>A0A4R1QG24</accession>
<dbReference type="SMART" id="SM00283">
    <property type="entry name" value="MA"/>
    <property type="match status" value="1"/>
</dbReference>
<dbReference type="GO" id="GO:0020037">
    <property type="term" value="F:heme binding"/>
    <property type="evidence" value="ECO:0007669"/>
    <property type="project" value="InterPro"/>
</dbReference>
<dbReference type="GO" id="GO:0007165">
    <property type="term" value="P:signal transduction"/>
    <property type="evidence" value="ECO:0007669"/>
    <property type="project" value="UniProtKB-KW"/>
</dbReference>
<proteinExistence type="predicted"/>
<keyword evidence="5" id="KW-1185">Reference proteome</keyword>
<dbReference type="GO" id="GO:0019825">
    <property type="term" value="F:oxygen binding"/>
    <property type="evidence" value="ECO:0007669"/>
    <property type="project" value="InterPro"/>
</dbReference>
<dbReference type="Proteomes" id="UP000295658">
    <property type="component" value="Unassembled WGS sequence"/>
</dbReference>
<gene>
    <name evidence="4" type="ORF">EDD69_106121</name>
</gene>
<dbReference type="SUPFAM" id="SSF58104">
    <property type="entry name" value="Methyl-accepting chemotaxis protein (MCP) signaling domain"/>
    <property type="match status" value="1"/>
</dbReference>
<sequence>MSKCLFHSLLKNEKGAIQLFRSKKEKEKNTSSSVTSEVPSAHVTSYYRQLTSGKEKDKVFLIGLTVEDLQRLASIRPLFEKHVYKIVDTFYDRIGKMPHLVQIINNHSTIDRLKQTLRAYLMDMVSGEIGEQYVLRRKVIGNVHNRIDLFPEWYLGAYAIIQSEVLRMLMKELPPHEATEVYDSFLKLCSFDMQIAIETYIESYTSSMMKLNEIEELQHRLTESSMTLASSAEETTASIIDCKKIVKTMLDEINAFQKESSEMVEKAENGKNDVARTLTKLDDVVQLIEGTKALTAELADSSGKIGEIVNTIRNISNQTNILSLNANIEAARAGEHGKGFAVVANEVRKLAAQTEQSLDYIHNHIQIVQETIRKFETAFQRIVQETSAFREANESIMLVFEESVASVKSNSEKIDKFSSFVEDFQQTFDEIAKASHQIAEMAEQLNYLNNELTEKFKK</sequence>
<dbReference type="InterPro" id="IPR004089">
    <property type="entry name" value="MCPsignal_dom"/>
</dbReference>
<evidence type="ECO:0000256" key="1">
    <source>
        <dbReference type="ARBA" id="ARBA00023224"/>
    </source>
</evidence>
<evidence type="ECO:0000313" key="4">
    <source>
        <dbReference type="EMBL" id="TCL49767.1"/>
    </source>
</evidence>
<evidence type="ECO:0000313" key="5">
    <source>
        <dbReference type="Proteomes" id="UP000295658"/>
    </source>
</evidence>
<protein>
    <submittedName>
        <fullName evidence="4">Methyl-accepting chemotaxis sensory transducer</fullName>
    </submittedName>
</protein>
<dbReference type="RefSeq" id="WP_132948311.1">
    <property type="nucleotide sequence ID" value="NZ_SLUL01000006.1"/>
</dbReference>
<dbReference type="Gene3D" id="1.10.490.10">
    <property type="entry name" value="Globins"/>
    <property type="match status" value="1"/>
</dbReference>
<dbReference type="InterPro" id="IPR012292">
    <property type="entry name" value="Globin/Proto"/>
</dbReference>
<dbReference type="Gene3D" id="1.10.287.950">
    <property type="entry name" value="Methyl-accepting chemotaxis protein"/>
    <property type="match status" value="1"/>
</dbReference>
<dbReference type="PANTHER" id="PTHR32089">
    <property type="entry name" value="METHYL-ACCEPTING CHEMOTAXIS PROTEIN MCPB"/>
    <property type="match status" value="1"/>
</dbReference>
<keyword evidence="1 2" id="KW-0807">Transducer</keyword>
<dbReference type="Pfam" id="PF00015">
    <property type="entry name" value="MCPsignal"/>
    <property type="match status" value="1"/>
</dbReference>
<name>A0A4R1QG24_9BACL</name>
<comment type="caution">
    <text evidence="4">The sequence shown here is derived from an EMBL/GenBank/DDBJ whole genome shotgun (WGS) entry which is preliminary data.</text>
</comment>
<dbReference type="OrthoDB" id="266313at2"/>
<evidence type="ECO:0000256" key="2">
    <source>
        <dbReference type="PROSITE-ProRule" id="PRU00284"/>
    </source>
</evidence>
<dbReference type="InterPro" id="IPR044398">
    <property type="entry name" value="Globin-sensor_dom"/>
</dbReference>
<dbReference type="InterPro" id="IPR039379">
    <property type="entry name" value="Protoglobin_sensor_dom"/>
</dbReference>
<dbReference type="AlphaFoldDB" id="A0A4R1QG24"/>
<dbReference type="PROSITE" id="PS50111">
    <property type="entry name" value="CHEMOTAXIS_TRANSDUC_2"/>
    <property type="match status" value="1"/>
</dbReference>
<reference evidence="4 5" key="1">
    <citation type="submission" date="2019-03" db="EMBL/GenBank/DDBJ databases">
        <title>Genomic Encyclopedia of Type Strains, Phase IV (KMG-IV): sequencing the most valuable type-strain genomes for metagenomic binning, comparative biology and taxonomic classification.</title>
        <authorList>
            <person name="Goeker M."/>
        </authorList>
    </citation>
    <scope>NUCLEOTIDE SEQUENCE [LARGE SCALE GENOMIC DNA]</scope>
    <source>
        <strain evidence="4 5">DSM 24979</strain>
    </source>
</reference>
<dbReference type="CDD" id="cd01068">
    <property type="entry name" value="globin_sensor"/>
    <property type="match status" value="1"/>
</dbReference>
<dbReference type="EMBL" id="SLUL01000006">
    <property type="protein sequence ID" value="TCL49767.1"/>
    <property type="molecule type" value="Genomic_DNA"/>
</dbReference>
<evidence type="ECO:0000259" key="3">
    <source>
        <dbReference type="PROSITE" id="PS50111"/>
    </source>
</evidence>
<dbReference type="Pfam" id="PF11563">
    <property type="entry name" value="Protoglobin"/>
    <property type="match status" value="1"/>
</dbReference>